<gene>
    <name evidence="6" type="ORF">ACH4GP_21660</name>
</gene>
<dbReference type="Pfam" id="PF13404">
    <property type="entry name" value="HTH_AsnC-type"/>
    <property type="match status" value="1"/>
</dbReference>
<name>A0ABW7RJ60_9ACTN</name>
<dbReference type="Gene3D" id="3.30.70.920">
    <property type="match status" value="2"/>
</dbReference>
<evidence type="ECO:0000256" key="2">
    <source>
        <dbReference type="ARBA" id="ARBA00023125"/>
    </source>
</evidence>
<dbReference type="RefSeq" id="WP_367437130.1">
    <property type="nucleotide sequence ID" value="NZ_CP108413.1"/>
</dbReference>
<organism evidence="6 7">
    <name type="scientific">Streptomyces celluloflavus</name>
    <dbReference type="NCBI Taxonomy" id="58344"/>
    <lineage>
        <taxon>Bacteria</taxon>
        <taxon>Bacillati</taxon>
        <taxon>Actinomycetota</taxon>
        <taxon>Actinomycetes</taxon>
        <taxon>Kitasatosporales</taxon>
        <taxon>Streptomycetaceae</taxon>
        <taxon>Streptomyces</taxon>
    </lineage>
</organism>
<dbReference type="InterPro" id="IPR000485">
    <property type="entry name" value="AsnC-type_HTH_dom"/>
</dbReference>
<dbReference type="InterPro" id="IPR019887">
    <property type="entry name" value="Tscrpt_reg_AsnC/Lrp_C"/>
</dbReference>
<keyword evidence="3" id="KW-0804">Transcription</keyword>
<dbReference type="SUPFAM" id="SSF54909">
    <property type="entry name" value="Dimeric alpha+beta barrel"/>
    <property type="match status" value="2"/>
</dbReference>
<dbReference type="Proteomes" id="UP001610990">
    <property type="component" value="Unassembled WGS sequence"/>
</dbReference>
<dbReference type="SMART" id="SM00344">
    <property type="entry name" value="HTH_ASNC"/>
    <property type="match status" value="1"/>
</dbReference>
<reference evidence="6 7" key="1">
    <citation type="submission" date="2024-10" db="EMBL/GenBank/DDBJ databases">
        <title>The Natural Products Discovery Center: Release of the First 8490 Sequenced Strains for Exploring Actinobacteria Biosynthetic Diversity.</title>
        <authorList>
            <person name="Kalkreuter E."/>
            <person name="Kautsar S.A."/>
            <person name="Yang D."/>
            <person name="Bader C.D."/>
            <person name="Teijaro C.N."/>
            <person name="Fluegel L."/>
            <person name="Davis C.M."/>
            <person name="Simpson J.R."/>
            <person name="Lauterbach L."/>
            <person name="Steele A.D."/>
            <person name="Gui C."/>
            <person name="Meng S."/>
            <person name="Li G."/>
            <person name="Viehrig K."/>
            <person name="Ye F."/>
            <person name="Su P."/>
            <person name="Kiefer A.F."/>
            <person name="Nichols A."/>
            <person name="Cepeda A.J."/>
            <person name="Yan W."/>
            <person name="Fan B."/>
            <person name="Jiang Y."/>
            <person name="Adhikari A."/>
            <person name="Zheng C.-J."/>
            <person name="Schuster L."/>
            <person name="Cowan T.M."/>
            <person name="Smanski M.J."/>
            <person name="Chevrette M.G."/>
            <person name="De Carvalho L.P.S."/>
            <person name="Shen B."/>
        </authorList>
    </citation>
    <scope>NUCLEOTIDE SEQUENCE [LARGE SCALE GENOMIC DNA]</scope>
    <source>
        <strain evidence="6 7">NPDC018013</strain>
    </source>
</reference>
<keyword evidence="7" id="KW-1185">Reference proteome</keyword>
<evidence type="ECO:0000259" key="4">
    <source>
        <dbReference type="Pfam" id="PF01037"/>
    </source>
</evidence>
<dbReference type="InterPro" id="IPR036388">
    <property type="entry name" value="WH-like_DNA-bd_sf"/>
</dbReference>
<dbReference type="EMBL" id="JBIRGH010000013">
    <property type="protein sequence ID" value="MFH8586974.1"/>
    <property type="molecule type" value="Genomic_DNA"/>
</dbReference>
<evidence type="ECO:0000313" key="7">
    <source>
        <dbReference type="Proteomes" id="UP001610990"/>
    </source>
</evidence>
<dbReference type="Gene3D" id="1.10.10.10">
    <property type="entry name" value="Winged helix-like DNA-binding domain superfamily/Winged helix DNA-binding domain"/>
    <property type="match status" value="2"/>
</dbReference>
<comment type="caution">
    <text evidence="6">The sequence shown here is derived from an EMBL/GenBank/DDBJ whole genome shotgun (WGS) entry which is preliminary data.</text>
</comment>
<proteinExistence type="predicted"/>
<protein>
    <submittedName>
        <fullName evidence="6">Lrp/AsnC family transcriptional regulator</fullName>
    </submittedName>
</protein>
<dbReference type="PANTHER" id="PTHR30154:SF34">
    <property type="entry name" value="TRANSCRIPTIONAL REGULATOR AZLB"/>
    <property type="match status" value="1"/>
</dbReference>
<sequence length="350" mass="38013">MQQSSHEPVASRQLTPADLALVQVLQTDPRMSWARVGALLDIDAVTAMRRWRRLETTGRAWTAATPGYGCAGLLHLTFIEVEVAAGRLDDVAGFCARLPHVLTAEGMSGRRNLLLTVVTPDLPTLHDLLEGRIAAHPGATAVRAHHVTRVFTEGSRWTVCRTVPARDARCRPAALPPEAKGCAGDAIRTLLPLLSTDARTDAAALAREAGVSPATARRRLAQALGAREITLRCDVARSLTDWPVSAKIWARIPPDRLTEAACRLSALAEVRLCAAVTGRENLLVTLWLRSVEELLGLTEQIAKTLPRIQLANVEVALRQYKRAGRLVGPHDLSLGAVPIDPCDELATRRW</sequence>
<evidence type="ECO:0000259" key="5">
    <source>
        <dbReference type="Pfam" id="PF13404"/>
    </source>
</evidence>
<dbReference type="InterPro" id="IPR019888">
    <property type="entry name" value="Tscrpt_reg_AsnC-like"/>
</dbReference>
<keyword evidence="1" id="KW-0805">Transcription regulation</keyword>
<evidence type="ECO:0000313" key="6">
    <source>
        <dbReference type="EMBL" id="MFH8586974.1"/>
    </source>
</evidence>
<evidence type="ECO:0000256" key="1">
    <source>
        <dbReference type="ARBA" id="ARBA00023015"/>
    </source>
</evidence>
<evidence type="ECO:0000256" key="3">
    <source>
        <dbReference type="ARBA" id="ARBA00023163"/>
    </source>
</evidence>
<dbReference type="PANTHER" id="PTHR30154">
    <property type="entry name" value="LEUCINE-RESPONSIVE REGULATORY PROTEIN"/>
    <property type="match status" value="1"/>
</dbReference>
<feature type="domain" description="HTH asnC-type" evidence="5">
    <location>
        <begin position="18"/>
        <end position="55"/>
    </location>
</feature>
<dbReference type="Pfam" id="PF01037">
    <property type="entry name" value="AsnC_trans_reg"/>
    <property type="match status" value="1"/>
</dbReference>
<feature type="domain" description="Transcription regulator AsnC/Lrp ligand binding" evidence="4">
    <location>
        <begin position="79"/>
        <end position="148"/>
    </location>
</feature>
<accession>A0ABW7RJ60</accession>
<dbReference type="InterPro" id="IPR011008">
    <property type="entry name" value="Dimeric_a/b-barrel"/>
</dbReference>
<keyword evidence="2" id="KW-0238">DNA-binding</keyword>